<dbReference type="FunFam" id="2.60.40.1180:FF:000003">
    <property type="entry name" value="1,4-alpha-glucan-branching enzyme, chloroplastic/amyloplastic"/>
    <property type="match status" value="1"/>
</dbReference>
<feature type="active site" description="Proton donor" evidence="13">
    <location>
        <position position="429"/>
    </location>
</feature>
<evidence type="ECO:0000256" key="12">
    <source>
        <dbReference type="ARBA" id="ARBA00049618"/>
    </source>
</evidence>
<comment type="pathway">
    <text evidence="3">Glycan biosynthesis; glycogen biosynthesis.</text>
</comment>
<dbReference type="InterPro" id="IPR013780">
    <property type="entry name" value="Glyco_hydro_b"/>
</dbReference>
<dbReference type="CDD" id="cd11321">
    <property type="entry name" value="AmyAc_bac_euk_BE"/>
    <property type="match status" value="1"/>
</dbReference>
<dbReference type="InterPro" id="IPR037439">
    <property type="entry name" value="Branching_enzy"/>
</dbReference>
<dbReference type="Pfam" id="PF00128">
    <property type="entry name" value="Alpha-amylase"/>
    <property type="match status" value="1"/>
</dbReference>
<name>A0A376B785_9ASCO</name>
<keyword evidence="16" id="KW-1185">Reference proteome</keyword>
<dbReference type="Pfam" id="PF02806">
    <property type="entry name" value="Alpha-amylase_C"/>
    <property type="match status" value="1"/>
</dbReference>
<evidence type="ECO:0000256" key="2">
    <source>
        <dbReference type="ARBA" id="ARBA00004496"/>
    </source>
</evidence>
<evidence type="ECO:0000256" key="6">
    <source>
        <dbReference type="ARBA" id="ARBA00020932"/>
    </source>
</evidence>
<evidence type="ECO:0000256" key="4">
    <source>
        <dbReference type="ARBA" id="ARBA00009000"/>
    </source>
</evidence>
<comment type="catalytic activity">
    <reaction evidence="1">
        <text>Transfers a segment of a (1-&gt;4)-alpha-D-glucan chain to a primary hydroxy group in a similar glucan chain.</text>
        <dbReference type="EC" id="2.4.1.18"/>
    </reaction>
</comment>
<evidence type="ECO:0000313" key="15">
    <source>
        <dbReference type="EMBL" id="SSD60491.1"/>
    </source>
</evidence>
<dbReference type="VEuPathDB" id="FungiDB:SCODWIG_02252"/>
<dbReference type="Gene3D" id="2.60.40.10">
    <property type="entry name" value="Immunoglobulins"/>
    <property type="match status" value="1"/>
</dbReference>
<dbReference type="GO" id="GO:0003844">
    <property type="term" value="F:1,4-alpha-glucan branching enzyme activity"/>
    <property type="evidence" value="ECO:0007669"/>
    <property type="project" value="UniProtKB-EC"/>
</dbReference>
<evidence type="ECO:0000313" key="16">
    <source>
        <dbReference type="Proteomes" id="UP000262825"/>
    </source>
</evidence>
<reference evidence="16" key="1">
    <citation type="submission" date="2018-06" db="EMBL/GenBank/DDBJ databases">
        <authorList>
            <person name="Guldener U."/>
        </authorList>
    </citation>
    <scope>NUCLEOTIDE SEQUENCE [LARGE SCALE GENOMIC DNA]</scope>
    <source>
        <strain evidence="16">UTAD17</strain>
    </source>
</reference>
<dbReference type="UniPathway" id="UPA00164"/>
<keyword evidence="7" id="KW-0963">Cytoplasm</keyword>
<organism evidence="15 16">
    <name type="scientific">Saccharomycodes ludwigii</name>
    <dbReference type="NCBI Taxonomy" id="36035"/>
    <lineage>
        <taxon>Eukaryota</taxon>
        <taxon>Fungi</taxon>
        <taxon>Dikarya</taxon>
        <taxon>Ascomycota</taxon>
        <taxon>Saccharomycotina</taxon>
        <taxon>Saccharomycetes</taxon>
        <taxon>Saccharomycodales</taxon>
        <taxon>Saccharomycodaceae</taxon>
        <taxon>Saccharomycodes</taxon>
    </lineage>
</organism>
<comment type="similarity">
    <text evidence="4">Belongs to the glycosyl hydrolase 13 family. GlgB subfamily.</text>
</comment>
<dbReference type="PANTHER" id="PTHR43651:SF3">
    <property type="entry name" value="1,4-ALPHA-GLUCAN-BRANCHING ENZYME"/>
    <property type="match status" value="1"/>
</dbReference>
<gene>
    <name evidence="15" type="ORF">SCODWIG_02252</name>
</gene>
<evidence type="ECO:0000256" key="7">
    <source>
        <dbReference type="ARBA" id="ARBA00022490"/>
    </source>
</evidence>
<dbReference type="Gene3D" id="2.60.40.1180">
    <property type="entry name" value="Golgi alpha-mannosidase II"/>
    <property type="match status" value="1"/>
</dbReference>
<evidence type="ECO:0000256" key="9">
    <source>
        <dbReference type="ARBA" id="ARBA00022679"/>
    </source>
</evidence>
<dbReference type="SUPFAM" id="SSF51011">
    <property type="entry name" value="Glycosyl hydrolase domain"/>
    <property type="match status" value="1"/>
</dbReference>
<dbReference type="InterPro" id="IPR014756">
    <property type="entry name" value="Ig_E-set"/>
</dbReference>
<sequence length="719" mass="82238">MTTNNNNDNATANSNVPDNVKGCIQLDPYLRPFADVLSERRYLADEWNYKLTNGNSTSLTDFARNAYKEFGFHVNANNKDITFKEWAPNASRAFLIGDFNNWNESSHELKKDEYGNFEILLPPVKNAESGELQYAIPHDSKVKLLFILPDGSKIYRIPAWITRCTQPDEETVKQYGPGYEGRFWNPNMEIYKPTSANVAPTVGTSGLKIYEAHIGISTPEPKIGTYNEFTANVLPRIHDLGYNVVQLMAIMEHAYYGSFGYQVTNFFAVSSRYGTPDDLKKLIDAAHKLGISVFLDVVHSHASKNSGDGLNFFDGSDHQYFHSLQSSGGRGEHPLWDSRLFNYGKYEVQRFLLANLAFFIDVYKFDGFRFDGVTSMLYSHHGCGFGFSGDYNEYLSRDRSFVDHEALAYLMLANDLIHEMLPDSNTIAEDVSGYPTLCLPRSIGGGGFNYRLAMAIPDMWIKLLKECKDEDWEMGKIVYNLTNRRHGEKVVAYAESHDQALVGDKTLAFWLMDAAMYTDMTVLTSLTPVVDRGISLHKLIRLITHSLGGEAYLNFEGNEFGHPEWLDFPTQLNGQSYHYARRQFNLVDDRLLRYKDLYQFDKYLQHCESHYTWLNTPQAYVSLKHEVDKVIAYERNGLIFIFNFHPTQSFVDYRIGVEVPGAYKIILNSDRSEFGGHNRIDEAKSRFFTVDLPWNGRKNYIQVYIPSRVAIVLALENRV</sequence>
<dbReference type="InterPro" id="IPR013783">
    <property type="entry name" value="Ig-like_fold"/>
</dbReference>
<keyword evidence="9" id="KW-0808">Transferase</keyword>
<feature type="active site" description="Nucleophile" evidence="13">
    <location>
        <position position="371"/>
    </location>
</feature>
<dbReference type="GO" id="GO:0043169">
    <property type="term" value="F:cation binding"/>
    <property type="evidence" value="ECO:0007669"/>
    <property type="project" value="InterPro"/>
</dbReference>
<dbReference type="FunFam" id="3.20.20.80:FF:000001">
    <property type="entry name" value="1,4-alpha-glucan branching enzyme"/>
    <property type="match status" value="1"/>
</dbReference>
<proteinExistence type="inferred from homology"/>
<accession>A0A376B785</accession>
<dbReference type="SUPFAM" id="SSF51445">
    <property type="entry name" value="(Trans)glycosidases"/>
    <property type="match status" value="1"/>
</dbReference>
<evidence type="ECO:0000256" key="13">
    <source>
        <dbReference type="PIRSR" id="PIRSR000463-1"/>
    </source>
</evidence>
<dbReference type="Proteomes" id="UP000262825">
    <property type="component" value="Unassembled WGS sequence"/>
</dbReference>
<dbReference type="PIRSF" id="PIRSF000463">
    <property type="entry name" value="GlgB"/>
    <property type="match status" value="1"/>
</dbReference>
<dbReference type="AlphaFoldDB" id="A0A376B785"/>
<dbReference type="SMART" id="SM00642">
    <property type="entry name" value="Aamy"/>
    <property type="match status" value="1"/>
</dbReference>
<protein>
    <recommendedName>
        <fullName evidence="6">1,4-alpha-glucan-branching enzyme</fullName>
        <ecNumber evidence="5">2.4.1.18</ecNumber>
    </recommendedName>
    <alternativeName>
        <fullName evidence="11">Glycogen-branching enzyme</fullName>
    </alternativeName>
</protein>
<dbReference type="GO" id="GO:0005737">
    <property type="term" value="C:cytoplasm"/>
    <property type="evidence" value="ECO:0007669"/>
    <property type="project" value="UniProtKB-SubCell"/>
</dbReference>
<dbReference type="InterPro" id="IPR017853">
    <property type="entry name" value="GH"/>
</dbReference>
<dbReference type="SUPFAM" id="SSF81296">
    <property type="entry name" value="E set domains"/>
    <property type="match status" value="1"/>
</dbReference>
<comment type="subcellular location">
    <subcellularLocation>
        <location evidence="2">Cytoplasm</location>
    </subcellularLocation>
</comment>
<evidence type="ECO:0000256" key="11">
    <source>
        <dbReference type="ARBA" id="ARBA00031979"/>
    </source>
</evidence>
<evidence type="ECO:0000256" key="1">
    <source>
        <dbReference type="ARBA" id="ARBA00000826"/>
    </source>
</evidence>
<dbReference type="GO" id="GO:0004553">
    <property type="term" value="F:hydrolase activity, hydrolyzing O-glycosyl compounds"/>
    <property type="evidence" value="ECO:0007669"/>
    <property type="project" value="InterPro"/>
</dbReference>
<keyword evidence="10" id="KW-0320">Glycogen biosynthesis</keyword>
<evidence type="ECO:0000256" key="5">
    <source>
        <dbReference type="ARBA" id="ARBA00012541"/>
    </source>
</evidence>
<dbReference type="InterPro" id="IPR006048">
    <property type="entry name" value="A-amylase/branching_C"/>
</dbReference>
<dbReference type="InterPro" id="IPR006047">
    <property type="entry name" value="GH13_cat_dom"/>
</dbReference>
<dbReference type="CDD" id="cd02854">
    <property type="entry name" value="E_set_GBE_euk_N"/>
    <property type="match status" value="1"/>
</dbReference>
<dbReference type="FunFam" id="2.60.40.10:FF:001874">
    <property type="entry name" value="1,4-alpha-glucan-branching enzyme"/>
    <property type="match status" value="1"/>
</dbReference>
<dbReference type="Gene3D" id="3.20.20.80">
    <property type="entry name" value="Glycosidases"/>
    <property type="match status" value="1"/>
</dbReference>
<dbReference type="GO" id="GO:0005978">
    <property type="term" value="P:glycogen biosynthetic process"/>
    <property type="evidence" value="ECO:0007669"/>
    <property type="project" value="UniProtKB-UniPathway"/>
</dbReference>
<dbReference type="Pfam" id="PF02922">
    <property type="entry name" value="CBM_48"/>
    <property type="match status" value="1"/>
</dbReference>
<dbReference type="OrthoDB" id="196493at2759"/>
<evidence type="ECO:0000256" key="8">
    <source>
        <dbReference type="ARBA" id="ARBA00022676"/>
    </source>
</evidence>
<evidence type="ECO:0000259" key="14">
    <source>
        <dbReference type="SMART" id="SM00642"/>
    </source>
</evidence>
<dbReference type="EC" id="2.4.1.18" evidence="5"/>
<keyword evidence="8" id="KW-0328">Glycosyltransferase</keyword>
<evidence type="ECO:0000256" key="10">
    <source>
        <dbReference type="ARBA" id="ARBA00023056"/>
    </source>
</evidence>
<dbReference type="EMBL" id="UFAJ01000367">
    <property type="protein sequence ID" value="SSD60491.1"/>
    <property type="molecule type" value="Genomic_DNA"/>
</dbReference>
<feature type="domain" description="Glycosyl hydrolase family 13 catalytic" evidence="14">
    <location>
        <begin position="203"/>
        <end position="585"/>
    </location>
</feature>
<dbReference type="PANTHER" id="PTHR43651">
    <property type="entry name" value="1,4-ALPHA-GLUCAN-BRANCHING ENZYME"/>
    <property type="match status" value="1"/>
</dbReference>
<dbReference type="InterPro" id="IPR004193">
    <property type="entry name" value="Glyco_hydro_13_N"/>
</dbReference>
<comment type="function">
    <text evidence="12">Glycogen-branching enzyme participates in the glycogen biosynthetic process along with glycogenin and glycogen synthase. Generates alpha-1,6-glucosidic branches from alpha-1,4-linked glucose chains, to increase solubility of the glycogen polymer.</text>
</comment>
<evidence type="ECO:0000256" key="3">
    <source>
        <dbReference type="ARBA" id="ARBA00004964"/>
    </source>
</evidence>